<accession>A0ABW7F0V7</accession>
<comment type="subcellular location">
    <subcellularLocation>
        <location evidence="1">Cell membrane</location>
        <topology evidence="1">Multi-pass membrane protein</topology>
    </subcellularLocation>
</comment>
<feature type="transmembrane region" description="Helical" evidence="6">
    <location>
        <begin position="789"/>
        <end position="808"/>
    </location>
</feature>
<sequence length="825" mass="87178">MTLLTSSTSWRGAWRQLRAEPGPAALVIAGLALGLALTLLTVGFLRDTLWPDAHLPEAERLVAFEWKVRQPGGATSEWYRDVPTTPLNLALRDTGAPVSEMSRVIYFPLLMSAVDAQGVQRHARLASILADPDIEALFGIQPIAGDLRAALSSPDGVALTEQSANKLFGTTNVVGRPMAVTTTAGEPGRAQTQTITLTVMAVIPSPSLNSTLIYDAIAGFNAPAAKGYVSSYSMWSWGNGRLYARLKPGATATQVGDLAQRLFEKQPVPEGMPADFLKGGGAWAYLRALPALDIGLHGAGSPDRRLRLGSLAAAAAGVLALAIINFINLWSVRTLRRQREIGLRKSLGAGARALAAQFFVEALAVAGLAGVLGLLLAWWATPAVSVLMQHSFETPVLSPVMVALTVLLCASIAALSALPLTRIALRVRPAESLAGRSHSEGAASRWLRRVMTTVQFGAAALFAALALTVGWQTQHVADMPRGFDIANRLAVDLPPEALPAQVQSLLARIHGWPEVIAAAVSPDVPGRDWSKWFSEFRSAKGQPVHLRVGLEFTPGWLQLYGVRVLAGQLTADHRAEAAQGGAVLDRSAVTALGFASPAAAIGQTVAVNKHFRNGQPVTIVAVVDDLRFDRPRLPQSPNLLMPVAEHGSGVISVHSREPAETRRKLAALVNQMLPAAQAQVLSVREHQATTMAEDTRLGTLIAVTGALALLLAAVGIYALAAYTLRRREREIVLRKLHGAGASAVAGLLVKEFAGVLAAACVVALPVAAWLTQLYLGGFVERAPVGPGSLWVLLAAVALLAAVTAVAVARHLHAALALRPLQALRG</sequence>
<dbReference type="InterPro" id="IPR025857">
    <property type="entry name" value="MacB_PCD"/>
</dbReference>
<dbReference type="InterPro" id="IPR003838">
    <property type="entry name" value="ABC3_permease_C"/>
</dbReference>
<dbReference type="PANTHER" id="PTHR30572:SF18">
    <property type="entry name" value="ABC-TYPE MACROLIDE FAMILY EXPORT SYSTEM PERMEASE COMPONENT 2"/>
    <property type="match status" value="1"/>
</dbReference>
<keyword evidence="2" id="KW-1003">Cell membrane</keyword>
<keyword evidence="3 6" id="KW-0812">Transmembrane</keyword>
<feature type="transmembrane region" description="Helical" evidence="6">
    <location>
        <begin position="400"/>
        <end position="425"/>
    </location>
</feature>
<dbReference type="EMBL" id="JBIGHV010000003">
    <property type="protein sequence ID" value="MFG6430264.1"/>
    <property type="molecule type" value="Genomic_DNA"/>
</dbReference>
<dbReference type="Proteomes" id="UP001606210">
    <property type="component" value="Unassembled WGS sequence"/>
</dbReference>
<gene>
    <name evidence="9" type="ORF">ACG00Y_10090</name>
</gene>
<feature type="transmembrane region" description="Helical" evidence="6">
    <location>
        <begin position="353"/>
        <end position="380"/>
    </location>
</feature>
<keyword evidence="10" id="KW-1185">Reference proteome</keyword>
<keyword evidence="4 6" id="KW-1133">Transmembrane helix</keyword>
<reference evidence="9 10" key="1">
    <citation type="submission" date="2024-08" db="EMBL/GenBank/DDBJ databases">
        <authorList>
            <person name="Lu H."/>
        </authorList>
    </citation>
    <scope>NUCLEOTIDE SEQUENCE [LARGE SCALE GENOMIC DNA]</scope>
    <source>
        <strain evidence="9 10">LYH14W</strain>
    </source>
</reference>
<evidence type="ECO:0000313" key="10">
    <source>
        <dbReference type="Proteomes" id="UP001606210"/>
    </source>
</evidence>
<evidence type="ECO:0000259" key="7">
    <source>
        <dbReference type="Pfam" id="PF02687"/>
    </source>
</evidence>
<name>A0ABW7F0V7_9BURK</name>
<protein>
    <submittedName>
        <fullName evidence="9">FtsX-like permease family protein</fullName>
    </submittedName>
</protein>
<dbReference type="RefSeq" id="WP_394478385.1">
    <property type="nucleotide sequence ID" value="NZ_JBIGHV010000003.1"/>
</dbReference>
<proteinExistence type="predicted"/>
<feature type="domain" description="MacB-like periplasmic core" evidence="8">
    <location>
        <begin position="25"/>
        <end position="260"/>
    </location>
</feature>
<dbReference type="Pfam" id="PF12704">
    <property type="entry name" value="MacB_PCD"/>
    <property type="match status" value="2"/>
</dbReference>
<organism evidence="9 10">
    <name type="scientific">Pelomonas parva</name>
    <dbReference type="NCBI Taxonomy" id="3299032"/>
    <lineage>
        <taxon>Bacteria</taxon>
        <taxon>Pseudomonadati</taxon>
        <taxon>Pseudomonadota</taxon>
        <taxon>Betaproteobacteria</taxon>
        <taxon>Burkholderiales</taxon>
        <taxon>Sphaerotilaceae</taxon>
        <taxon>Roseateles</taxon>
    </lineage>
</organism>
<feature type="transmembrane region" description="Helical" evidence="6">
    <location>
        <begin position="446"/>
        <end position="471"/>
    </location>
</feature>
<feature type="domain" description="ABC3 transporter permease C-terminal" evidence="7">
    <location>
        <begin position="704"/>
        <end position="810"/>
    </location>
</feature>
<evidence type="ECO:0000313" key="9">
    <source>
        <dbReference type="EMBL" id="MFG6430264.1"/>
    </source>
</evidence>
<evidence type="ECO:0000256" key="4">
    <source>
        <dbReference type="ARBA" id="ARBA00022989"/>
    </source>
</evidence>
<feature type="transmembrane region" description="Helical" evidence="6">
    <location>
        <begin position="311"/>
        <end position="332"/>
    </location>
</feature>
<evidence type="ECO:0000256" key="1">
    <source>
        <dbReference type="ARBA" id="ARBA00004651"/>
    </source>
</evidence>
<feature type="transmembrane region" description="Helical" evidence="6">
    <location>
        <begin position="697"/>
        <end position="722"/>
    </location>
</feature>
<evidence type="ECO:0000256" key="2">
    <source>
        <dbReference type="ARBA" id="ARBA00022475"/>
    </source>
</evidence>
<feature type="transmembrane region" description="Helical" evidence="6">
    <location>
        <begin position="24"/>
        <end position="45"/>
    </location>
</feature>
<feature type="domain" description="ABC3 transporter permease C-terminal" evidence="7">
    <location>
        <begin position="314"/>
        <end position="418"/>
    </location>
</feature>
<evidence type="ECO:0000259" key="8">
    <source>
        <dbReference type="Pfam" id="PF12704"/>
    </source>
</evidence>
<evidence type="ECO:0000256" key="6">
    <source>
        <dbReference type="SAM" id="Phobius"/>
    </source>
</evidence>
<feature type="transmembrane region" description="Helical" evidence="6">
    <location>
        <begin position="743"/>
        <end position="769"/>
    </location>
</feature>
<dbReference type="InterPro" id="IPR050250">
    <property type="entry name" value="Macrolide_Exporter_MacB"/>
</dbReference>
<comment type="caution">
    <text evidence="9">The sequence shown here is derived from an EMBL/GenBank/DDBJ whole genome shotgun (WGS) entry which is preliminary data.</text>
</comment>
<evidence type="ECO:0000256" key="5">
    <source>
        <dbReference type="ARBA" id="ARBA00023136"/>
    </source>
</evidence>
<keyword evidence="5 6" id="KW-0472">Membrane</keyword>
<dbReference type="Pfam" id="PF02687">
    <property type="entry name" value="FtsX"/>
    <property type="match status" value="2"/>
</dbReference>
<feature type="domain" description="MacB-like periplasmic core" evidence="8">
    <location>
        <begin position="451"/>
        <end position="646"/>
    </location>
</feature>
<evidence type="ECO:0000256" key="3">
    <source>
        <dbReference type="ARBA" id="ARBA00022692"/>
    </source>
</evidence>
<dbReference type="PANTHER" id="PTHR30572">
    <property type="entry name" value="MEMBRANE COMPONENT OF TRANSPORTER-RELATED"/>
    <property type="match status" value="1"/>
</dbReference>